<dbReference type="EMBL" id="FRYL01000044">
    <property type="protein sequence ID" value="SHO81620.1"/>
    <property type="molecule type" value="Genomic_DNA"/>
</dbReference>
<dbReference type="AlphaFoldDB" id="A0A1W1EL74"/>
<proteinExistence type="predicted"/>
<keyword evidence="1" id="KW-1133">Transmembrane helix</keyword>
<keyword evidence="1" id="KW-0812">Transmembrane</keyword>
<sequence>MRKGVALLITITVIATLLALIGVSFSYLERAKKDSSNTASIIQANIFYKDISKTLITLLKGKNSQDVISTLYLAPQTIAEQDGDFFLTIGCEPLSNGVNINWLGLGNDKKNLKKYELATTLFDEVVSKYDVEDSQTLLQFIIEDIEGKSKYRRLKQKSGIVSKSQFDMILKRYFAESSDMKVFSIPWRNYFSFLPKDSLIDSNYLSAEFISLIFNLDLISVQEEWIAGEDLSKFLQDRGVDMTLYDKKIFSSTTLKFMECSSSYNYDGKIYKFSFNYLDGRVGYFEFYGEQ</sequence>
<evidence type="ECO:0000313" key="2">
    <source>
        <dbReference type="EMBL" id="SHO81620.1"/>
    </source>
</evidence>
<organism evidence="2">
    <name type="scientific">hydrothermal vent metagenome</name>
    <dbReference type="NCBI Taxonomy" id="652676"/>
    <lineage>
        <taxon>unclassified sequences</taxon>
        <taxon>metagenomes</taxon>
        <taxon>ecological metagenomes</taxon>
    </lineage>
</organism>
<evidence type="ECO:0000256" key="1">
    <source>
        <dbReference type="SAM" id="Phobius"/>
    </source>
</evidence>
<evidence type="ECO:0008006" key="3">
    <source>
        <dbReference type="Google" id="ProtNLM"/>
    </source>
</evidence>
<accession>A0A1W1EL74</accession>
<protein>
    <recommendedName>
        <fullName evidence="3">General secretion pathway protein K</fullName>
    </recommendedName>
</protein>
<reference evidence="2" key="1">
    <citation type="submission" date="2016-10" db="EMBL/GenBank/DDBJ databases">
        <authorList>
            <person name="de Groot N.N."/>
        </authorList>
    </citation>
    <scope>NUCLEOTIDE SEQUENCE</scope>
</reference>
<gene>
    <name evidence="2" type="ORF">MNB_SV-15-167</name>
</gene>
<feature type="transmembrane region" description="Helical" evidence="1">
    <location>
        <begin position="6"/>
        <end position="28"/>
    </location>
</feature>
<keyword evidence="1" id="KW-0472">Membrane</keyword>
<name>A0A1W1EL74_9ZZZZ</name>